<name>A0AAD8SQD3_LOLMU</name>
<feature type="compositionally biased region" description="Polar residues" evidence="2">
    <location>
        <begin position="377"/>
        <end position="387"/>
    </location>
</feature>
<gene>
    <name evidence="5" type="ORF">QYE76_049695</name>
</gene>
<keyword evidence="1" id="KW-0238">DNA-binding</keyword>
<feature type="domain" description="Myb-like" evidence="3">
    <location>
        <begin position="199"/>
        <end position="249"/>
    </location>
</feature>
<keyword evidence="6" id="KW-1185">Reference proteome</keyword>
<comment type="caution">
    <text evidence="5">The sequence shown here is derived from an EMBL/GenBank/DDBJ whole genome shotgun (WGS) entry which is preliminary data.</text>
</comment>
<feature type="region of interest" description="Disordered" evidence="2">
    <location>
        <begin position="616"/>
        <end position="637"/>
    </location>
</feature>
<evidence type="ECO:0000313" key="6">
    <source>
        <dbReference type="Proteomes" id="UP001231189"/>
    </source>
</evidence>
<dbReference type="InterPro" id="IPR001005">
    <property type="entry name" value="SANT/Myb"/>
</dbReference>
<dbReference type="PROSITE" id="PS50090">
    <property type="entry name" value="MYB_LIKE"/>
    <property type="match status" value="1"/>
</dbReference>
<dbReference type="SMART" id="SM00717">
    <property type="entry name" value="SANT"/>
    <property type="match status" value="1"/>
</dbReference>
<dbReference type="SUPFAM" id="SSF46689">
    <property type="entry name" value="Homeodomain-like"/>
    <property type="match status" value="1"/>
</dbReference>
<reference evidence="5" key="1">
    <citation type="submission" date="2023-07" db="EMBL/GenBank/DDBJ databases">
        <title>A chromosome-level genome assembly of Lolium multiflorum.</title>
        <authorList>
            <person name="Chen Y."/>
            <person name="Copetti D."/>
            <person name="Kolliker R."/>
            <person name="Studer B."/>
        </authorList>
    </citation>
    <scope>NUCLEOTIDE SEQUENCE</scope>
    <source>
        <strain evidence="5">02402/16</strain>
        <tissue evidence="5">Leaf</tissue>
    </source>
</reference>
<evidence type="ECO:0000313" key="5">
    <source>
        <dbReference type="EMBL" id="KAK1661536.1"/>
    </source>
</evidence>
<evidence type="ECO:0000259" key="4">
    <source>
        <dbReference type="PROSITE" id="PS51294"/>
    </source>
</evidence>
<dbReference type="PANTHER" id="PTHR47206">
    <property type="entry name" value="HOMEODOMAIN-LIKE SUPERFAMILY PROTEIN"/>
    <property type="match status" value="1"/>
</dbReference>
<dbReference type="PROSITE" id="PS51294">
    <property type="entry name" value="HTH_MYB"/>
    <property type="match status" value="1"/>
</dbReference>
<evidence type="ECO:0000256" key="2">
    <source>
        <dbReference type="SAM" id="MobiDB-lite"/>
    </source>
</evidence>
<feature type="region of interest" description="Disordered" evidence="2">
    <location>
        <begin position="165"/>
        <end position="214"/>
    </location>
</feature>
<proteinExistence type="predicted"/>
<feature type="region of interest" description="Disordered" evidence="2">
    <location>
        <begin position="665"/>
        <end position="686"/>
    </location>
</feature>
<feature type="region of interest" description="Disordered" evidence="2">
    <location>
        <begin position="413"/>
        <end position="442"/>
    </location>
</feature>
<dbReference type="GO" id="GO:0003677">
    <property type="term" value="F:DNA binding"/>
    <property type="evidence" value="ECO:0007669"/>
    <property type="project" value="UniProtKB-KW"/>
</dbReference>
<dbReference type="PANTHER" id="PTHR47206:SF1">
    <property type="entry name" value="HOMEODOMAIN-LIKE SUPERFAMILY PROTEIN"/>
    <property type="match status" value="1"/>
</dbReference>
<dbReference type="InterPro" id="IPR009057">
    <property type="entry name" value="Homeodomain-like_sf"/>
</dbReference>
<feature type="region of interest" description="Disordered" evidence="2">
    <location>
        <begin position="353"/>
        <end position="387"/>
    </location>
</feature>
<organism evidence="5 6">
    <name type="scientific">Lolium multiflorum</name>
    <name type="common">Italian ryegrass</name>
    <name type="synonym">Lolium perenne subsp. multiflorum</name>
    <dbReference type="NCBI Taxonomy" id="4521"/>
    <lineage>
        <taxon>Eukaryota</taxon>
        <taxon>Viridiplantae</taxon>
        <taxon>Streptophyta</taxon>
        <taxon>Embryophyta</taxon>
        <taxon>Tracheophyta</taxon>
        <taxon>Spermatophyta</taxon>
        <taxon>Magnoliopsida</taxon>
        <taxon>Liliopsida</taxon>
        <taxon>Poales</taxon>
        <taxon>Poaceae</taxon>
        <taxon>BOP clade</taxon>
        <taxon>Pooideae</taxon>
        <taxon>Poodae</taxon>
        <taxon>Poeae</taxon>
        <taxon>Poeae Chloroplast Group 2 (Poeae type)</taxon>
        <taxon>Loliodinae</taxon>
        <taxon>Loliinae</taxon>
        <taxon>Lolium</taxon>
    </lineage>
</organism>
<dbReference type="Gene3D" id="1.10.10.60">
    <property type="entry name" value="Homeodomain-like"/>
    <property type="match status" value="1"/>
</dbReference>
<sequence length="708" mass="75877">MAAAAAAPSAGKRKRDLSEDDAYLILHKYTPAKILTALQEVSQQAERRRIDWRALAAKTATGITSAREYQMLWRYLAYRHDFVENVDRSAQPLGDESDLECDIEPCPTPRSEAVAQASGLAKVLLYGSSREQAFSHRLKSEVPMLNSPNHKISRVASDKQLGQLGQSGRLANGAGPVSNLKRASHTGLSPDPIDGNGPHKVKKPKPWSKDEDADLTTGVRKCGEGNWLDILQKYRFDNTRSAVQLSERWTLISKRQGATKTANAEPVGVNFDMIKATQEAVSMALDKRLMRKPGLSSLRRSGPSQPSTQHAPVFLSATAESKSAAPSSLFSLPVPVPLPAQLKVLMPSPQVQQAHAQVAPLRVSNTSSKSRSNSKKQVAQTNPTNAPSSIQAAAIAAGGRIATPSSATKLLKGAQSTKSMHVRSRGIGASKTSATSKSSTMAGESETWIGRARHPELPNFSALTSPPHVLTTQSTGQVNAIVEVAAVSNPMEQSASVHLLEPERILSTTPLSGSCDNMVEMDDDSTFRVVTMEDLFPEDVKQSHIVDTKAEEIIGTDTAMLEFDRYVASQKKEQKHLPAAEKSIPVFDRPPETAKKTNNLGSSFSRAVTSSGLVGTGNAGVLSKPLGRQPSGPGTMSKQNRCQEILAQMQHSTNSRSNKIVRNAAPGTRTPARNAAPRAGAPARNTALCTRTLAKNAAPGKGNSPAYK</sequence>
<dbReference type="Pfam" id="PF00249">
    <property type="entry name" value="Myb_DNA-binding"/>
    <property type="match status" value="1"/>
</dbReference>
<feature type="domain" description="HTH myb-type" evidence="4">
    <location>
        <begin position="199"/>
        <end position="256"/>
    </location>
</feature>
<feature type="compositionally biased region" description="Low complexity" evidence="2">
    <location>
        <begin position="429"/>
        <end position="440"/>
    </location>
</feature>
<evidence type="ECO:0000256" key="1">
    <source>
        <dbReference type="ARBA" id="ARBA00023125"/>
    </source>
</evidence>
<dbReference type="Proteomes" id="UP001231189">
    <property type="component" value="Unassembled WGS sequence"/>
</dbReference>
<dbReference type="AlphaFoldDB" id="A0AAD8SQD3"/>
<dbReference type="InterPro" id="IPR017930">
    <property type="entry name" value="Myb_dom"/>
</dbReference>
<feature type="compositionally biased region" description="Low complexity" evidence="2">
    <location>
        <begin position="353"/>
        <end position="371"/>
    </location>
</feature>
<evidence type="ECO:0000259" key="3">
    <source>
        <dbReference type="PROSITE" id="PS50090"/>
    </source>
</evidence>
<dbReference type="CDD" id="cd11660">
    <property type="entry name" value="SANT_TRF"/>
    <property type="match status" value="1"/>
</dbReference>
<evidence type="ECO:0008006" key="7">
    <source>
        <dbReference type="Google" id="ProtNLM"/>
    </source>
</evidence>
<accession>A0AAD8SQD3</accession>
<dbReference type="EMBL" id="JAUUTY010000003">
    <property type="protein sequence ID" value="KAK1661536.1"/>
    <property type="molecule type" value="Genomic_DNA"/>
</dbReference>
<protein>
    <recommendedName>
        <fullName evidence="7">Myb-like domain-containing protein</fullName>
    </recommendedName>
</protein>